<evidence type="ECO:0000313" key="1">
    <source>
        <dbReference type="EMBL" id="SVC65161.1"/>
    </source>
</evidence>
<name>A0A382P007_9ZZZZ</name>
<reference evidence="1" key="1">
    <citation type="submission" date="2018-05" db="EMBL/GenBank/DDBJ databases">
        <authorList>
            <person name="Lanie J.A."/>
            <person name="Ng W.-L."/>
            <person name="Kazmierczak K.M."/>
            <person name="Andrzejewski T.M."/>
            <person name="Davidsen T.M."/>
            <person name="Wayne K.J."/>
            <person name="Tettelin H."/>
            <person name="Glass J.I."/>
            <person name="Rusch D."/>
            <person name="Podicherti R."/>
            <person name="Tsui H.-C.T."/>
            <person name="Winkler M.E."/>
        </authorList>
    </citation>
    <scope>NUCLEOTIDE SEQUENCE</scope>
</reference>
<dbReference type="AlphaFoldDB" id="A0A382P007"/>
<organism evidence="1">
    <name type="scientific">marine metagenome</name>
    <dbReference type="NCBI Taxonomy" id="408172"/>
    <lineage>
        <taxon>unclassified sequences</taxon>
        <taxon>metagenomes</taxon>
        <taxon>ecological metagenomes</taxon>
    </lineage>
</organism>
<dbReference type="EMBL" id="UINC01103064">
    <property type="protein sequence ID" value="SVC65161.1"/>
    <property type="molecule type" value="Genomic_DNA"/>
</dbReference>
<protein>
    <submittedName>
        <fullName evidence="1">Uncharacterized protein</fullName>
    </submittedName>
</protein>
<sequence length="44" mass="5241">MYELADRMSADIPNKKLADQLIKSYQKNVTTFMRDMMSLVKRMK</sequence>
<accession>A0A382P007</accession>
<gene>
    <name evidence="1" type="ORF">METZ01_LOCUS318015</name>
</gene>
<proteinExistence type="predicted"/>